<comment type="similarity">
    <text evidence="2 8">Belongs to the peptidase M16 family.</text>
</comment>
<dbReference type="Pfam" id="PF05193">
    <property type="entry name" value="Peptidase_M16_C"/>
    <property type="match status" value="2"/>
</dbReference>
<dbReference type="AlphaFoldDB" id="A0A2K9PLM2"/>
<feature type="domain" description="Peptidase M16 N-terminal" evidence="10">
    <location>
        <begin position="44"/>
        <end position="168"/>
    </location>
</feature>
<evidence type="ECO:0000313" key="13">
    <source>
        <dbReference type="Proteomes" id="UP000235826"/>
    </source>
</evidence>
<dbReference type="InterPro" id="IPR011249">
    <property type="entry name" value="Metalloenz_LuxS/M16"/>
</dbReference>
<dbReference type="Proteomes" id="UP000235826">
    <property type="component" value="Chromosome"/>
</dbReference>
<evidence type="ECO:0000259" key="10">
    <source>
        <dbReference type="Pfam" id="PF00675"/>
    </source>
</evidence>
<accession>A0A2K9PLM2</accession>
<evidence type="ECO:0008006" key="14">
    <source>
        <dbReference type="Google" id="ProtNLM"/>
    </source>
</evidence>
<evidence type="ECO:0000256" key="8">
    <source>
        <dbReference type="RuleBase" id="RU004447"/>
    </source>
</evidence>
<dbReference type="KEGG" id="fek:C1H87_04035"/>
<dbReference type="InterPro" id="IPR011765">
    <property type="entry name" value="Pept_M16_N"/>
</dbReference>
<keyword evidence="4" id="KW-0479">Metal-binding</keyword>
<organism evidence="12 13">
    <name type="scientific">Flavivirga eckloniae</name>
    <dbReference type="NCBI Taxonomy" id="1803846"/>
    <lineage>
        <taxon>Bacteria</taxon>
        <taxon>Pseudomonadati</taxon>
        <taxon>Bacteroidota</taxon>
        <taxon>Flavobacteriia</taxon>
        <taxon>Flavobacteriales</taxon>
        <taxon>Flavobacteriaceae</taxon>
        <taxon>Flavivirga</taxon>
    </lineage>
</organism>
<keyword evidence="13" id="KW-1185">Reference proteome</keyword>
<comment type="cofactor">
    <cofactor evidence="1">
        <name>Zn(2+)</name>
        <dbReference type="ChEBI" id="CHEBI:29105"/>
    </cofactor>
</comment>
<evidence type="ECO:0000256" key="2">
    <source>
        <dbReference type="ARBA" id="ARBA00007261"/>
    </source>
</evidence>
<keyword evidence="7" id="KW-0482">Metalloprotease</keyword>
<name>A0A2K9PLM2_9FLAO</name>
<dbReference type="Gene3D" id="3.30.830.10">
    <property type="entry name" value="Metalloenzyme, LuxS/M16 peptidase-like"/>
    <property type="match status" value="4"/>
</dbReference>
<sequence>MKKNQIAIFVLMIAMSIQAQVSTTIPLPEDVKMGKLDNGLTYYILQNDEPKDRVSFYFAQNVGAILEEDDEDGLAHFLEHMAFNGSKNFPKKALVNFLEENGLVFGRDFNAYTGHDETVYNIDNVPAKDDLIDKCLLILHDWSGSLSLKDKEIDNERGVIAEEWRQSRSGRRRIYKKVQPVLFNDSQYGKRDIIGNLDFINSFPYQSLHNYYKKWYRPDLQAVIVVGNIDVANIEQKIKTVFGAIKMPENAKKRPYYSVPDFKETQYILTKDPEVTVASIDWTFKQELSKVRDESSMRKDLVQTITASMLSDRLQEKTQDPNSTAHYMAMSYEPLALDKGSCSITIAAKDGKIREAFQEFYEELVRAQNFGFTTSEFERIKKIILNEYQAAVKQEKDKTNDGLAGELSMHFLQAQPVMKAKKSLEIVKKQLAGITQEEVSALLQQLKNTDNSIFSVTGPNDSSISYPTKEELLGFIANVNNLKIENYQDDTNNSPLISETLETKPVLKKYTIKGIEKAQGFILANGIDMVLYPSKESEDEISMEAVSFGGRSKVETDDLYSASQAISLVENSGLGDFTQTQLSKKRAGSRILLRPDMSEFTESIFGITTRKDLETLLQLTYLYFENPRFDKALFESQKSSIKEAIQKRYKQPRNVFMDSIRRAITNKNKRSLPLTLENLDKLTFEKARNIYKQRFADAGDFTFVISGNFDVEKVLPLFQKYLGNLKTDNTKEKWIDHNLKPKDGETLISFNQKMETPKTTVFYQLSGDILYSERNKILYNIITGTLDRRYTQTIREAEGGSYGVNVSGGLSRIPNDKFKINIEFDCNPDKAEKLLTIVPEEINVIAEKGPSALNLKKAKETLIKGRTEAVKIDYFWSEQILQYKLHGSNYLSLKEYKKLVETITEEDVKNFAKQLLNNSDVVEVVMNPEK</sequence>
<evidence type="ECO:0000256" key="7">
    <source>
        <dbReference type="ARBA" id="ARBA00023049"/>
    </source>
</evidence>
<keyword evidence="3" id="KW-0645">Protease</keyword>
<dbReference type="SUPFAM" id="SSF63411">
    <property type="entry name" value="LuxS/MPP-like metallohydrolase"/>
    <property type="match status" value="4"/>
</dbReference>
<proteinExistence type="inferred from homology"/>
<evidence type="ECO:0000256" key="9">
    <source>
        <dbReference type="SAM" id="SignalP"/>
    </source>
</evidence>
<dbReference type="GO" id="GO:0004222">
    <property type="term" value="F:metalloendopeptidase activity"/>
    <property type="evidence" value="ECO:0007669"/>
    <property type="project" value="InterPro"/>
</dbReference>
<evidence type="ECO:0000256" key="3">
    <source>
        <dbReference type="ARBA" id="ARBA00022670"/>
    </source>
</evidence>
<dbReference type="InterPro" id="IPR050626">
    <property type="entry name" value="Peptidase_M16"/>
</dbReference>
<gene>
    <name evidence="12" type="ORF">C1H87_04035</name>
</gene>
<evidence type="ECO:0000313" key="12">
    <source>
        <dbReference type="EMBL" id="AUP77925.1"/>
    </source>
</evidence>
<feature type="chain" id="PRO_5014940665" description="Peptidase M16" evidence="9">
    <location>
        <begin position="20"/>
        <end position="930"/>
    </location>
</feature>
<dbReference type="Pfam" id="PF00675">
    <property type="entry name" value="Peptidase_M16"/>
    <property type="match status" value="1"/>
</dbReference>
<evidence type="ECO:0000256" key="5">
    <source>
        <dbReference type="ARBA" id="ARBA00022801"/>
    </source>
</evidence>
<dbReference type="GO" id="GO:0046872">
    <property type="term" value="F:metal ion binding"/>
    <property type="evidence" value="ECO:0007669"/>
    <property type="project" value="UniProtKB-KW"/>
</dbReference>
<feature type="signal peptide" evidence="9">
    <location>
        <begin position="1"/>
        <end position="19"/>
    </location>
</feature>
<dbReference type="PANTHER" id="PTHR43690:SF17">
    <property type="entry name" value="PROTEIN YHJJ"/>
    <property type="match status" value="1"/>
</dbReference>
<evidence type="ECO:0000256" key="4">
    <source>
        <dbReference type="ARBA" id="ARBA00022723"/>
    </source>
</evidence>
<evidence type="ECO:0000256" key="6">
    <source>
        <dbReference type="ARBA" id="ARBA00022833"/>
    </source>
</evidence>
<protein>
    <recommendedName>
        <fullName evidence="14">Peptidase M16</fullName>
    </recommendedName>
</protein>
<keyword evidence="6" id="KW-0862">Zinc</keyword>
<dbReference type="RefSeq" id="WP_102754584.1">
    <property type="nucleotide sequence ID" value="NZ_CP025791.1"/>
</dbReference>
<keyword evidence="9" id="KW-0732">Signal</keyword>
<dbReference type="OrthoDB" id="9811314at2"/>
<feature type="domain" description="Peptidase M16 C-terminal" evidence="11">
    <location>
        <begin position="681"/>
        <end position="862"/>
    </location>
</feature>
<evidence type="ECO:0000259" key="11">
    <source>
        <dbReference type="Pfam" id="PF05193"/>
    </source>
</evidence>
<evidence type="ECO:0000256" key="1">
    <source>
        <dbReference type="ARBA" id="ARBA00001947"/>
    </source>
</evidence>
<dbReference type="EMBL" id="CP025791">
    <property type="protein sequence ID" value="AUP77925.1"/>
    <property type="molecule type" value="Genomic_DNA"/>
</dbReference>
<reference evidence="12 13" key="1">
    <citation type="submission" date="2018-01" db="EMBL/GenBank/DDBJ databases">
        <title>Complete genome sequence of Flavivirga eckloniae ECD14 isolated from seaweed Ecklonia cava.</title>
        <authorList>
            <person name="Lee J.H."/>
            <person name="Baik K.S."/>
            <person name="Seong C.N."/>
        </authorList>
    </citation>
    <scope>NUCLEOTIDE SEQUENCE [LARGE SCALE GENOMIC DNA]</scope>
    <source>
        <strain evidence="12 13">ECD14</strain>
    </source>
</reference>
<dbReference type="GO" id="GO:0006508">
    <property type="term" value="P:proteolysis"/>
    <property type="evidence" value="ECO:0007669"/>
    <property type="project" value="UniProtKB-KW"/>
</dbReference>
<dbReference type="PANTHER" id="PTHR43690">
    <property type="entry name" value="NARDILYSIN"/>
    <property type="match status" value="1"/>
</dbReference>
<feature type="domain" description="Peptidase M16 C-terminal" evidence="11">
    <location>
        <begin position="203"/>
        <end position="383"/>
    </location>
</feature>
<dbReference type="PROSITE" id="PS00143">
    <property type="entry name" value="INSULINASE"/>
    <property type="match status" value="1"/>
</dbReference>
<keyword evidence="5" id="KW-0378">Hydrolase</keyword>
<dbReference type="InterPro" id="IPR001431">
    <property type="entry name" value="Pept_M16_Zn_BS"/>
</dbReference>
<dbReference type="InterPro" id="IPR007863">
    <property type="entry name" value="Peptidase_M16_C"/>
</dbReference>